<evidence type="ECO:0000313" key="3">
    <source>
        <dbReference type="Proteomes" id="UP000594774"/>
    </source>
</evidence>
<keyword evidence="4" id="KW-1185">Reference proteome</keyword>
<evidence type="ECO:0000313" key="4">
    <source>
        <dbReference type="Proteomes" id="UP000595198"/>
    </source>
</evidence>
<dbReference type="RefSeq" id="WP_083276370.1">
    <property type="nucleotide sequence ID" value="NZ_CP065628.1"/>
</dbReference>
<dbReference type="EMBL" id="CP066023">
    <property type="protein sequence ID" value="QQB82990.1"/>
    <property type="molecule type" value="Genomic_DNA"/>
</dbReference>
<proteinExistence type="predicted"/>
<evidence type="ECO:0000313" key="2">
    <source>
        <dbReference type="EMBL" id="QQB82990.1"/>
    </source>
</evidence>
<sequence length="179" mass="19014">MSLAILDVPFKDTAAEQLRIAFDGQVPDTLCEAVISHPDGTTPPLTLGVLGASHVVFVGKRENPCFTEEISCTAAHGVPLSEAGVMVKARVENLSPEAFVQRADALRREFGTGHPHSVVAEFPGSPGALTVLAAEPIEQGYRWDTWHGYPPGQLVWTSNTWTAVAGNRGAEADRVKGGS</sequence>
<protein>
    <submittedName>
        <fullName evidence="1">DUF2617 family protein</fullName>
    </submittedName>
</protein>
<dbReference type="Pfam" id="PF10936">
    <property type="entry name" value="DUF2617"/>
    <property type="match status" value="1"/>
</dbReference>
<reference evidence="3 4" key="1">
    <citation type="submission" date="2020-12" db="EMBL/GenBank/DDBJ databases">
        <title>FDA dAtabase for Regulatory Grade micrObial Sequences (FDA-ARGOS): Supporting development and validation of Infectious Disease Dx tests.</title>
        <authorList>
            <person name="Sproer C."/>
            <person name="Gronow S."/>
            <person name="Severitt S."/>
            <person name="Schroder I."/>
            <person name="Tallon L."/>
            <person name="Sadzewicz L."/>
            <person name="Zhao X."/>
            <person name="Boylan J."/>
            <person name="Ott S."/>
            <person name="Bowen H."/>
            <person name="Vavikolanu K."/>
            <person name="Mehta A."/>
            <person name="Aluvathingal J."/>
            <person name="Nadendla S."/>
            <person name="Lowell S."/>
            <person name="Myers T."/>
            <person name="Yan Y."/>
            <person name="Sichtig H."/>
        </authorList>
    </citation>
    <scope>NUCLEOTIDE SEQUENCE [LARGE SCALE GENOMIC DNA]</scope>
    <source>
        <strain evidence="1 3">FDAARGOS_938</strain>
        <strain evidence="2 4">FDAARGOS_991</strain>
    </source>
</reference>
<evidence type="ECO:0000313" key="1">
    <source>
        <dbReference type="EMBL" id="QPR31112.1"/>
    </source>
</evidence>
<gene>
    <name evidence="1" type="ORF">I6G95_01105</name>
    <name evidence="2" type="ORF">I6H48_01700</name>
</gene>
<dbReference type="Proteomes" id="UP000594774">
    <property type="component" value="Chromosome"/>
</dbReference>
<accession>A0AB37GBU4</accession>
<dbReference type="AlphaFoldDB" id="A0AB37GBU4"/>
<name>A0AB37GBU4_CORAY</name>
<dbReference type="Proteomes" id="UP000595198">
    <property type="component" value="Chromosome"/>
</dbReference>
<dbReference type="EMBL" id="CP065628">
    <property type="protein sequence ID" value="QPR31112.1"/>
    <property type="molecule type" value="Genomic_DNA"/>
</dbReference>
<dbReference type="InterPro" id="IPR024486">
    <property type="entry name" value="DUF2617"/>
</dbReference>
<organism evidence="1 3">
    <name type="scientific">Corynebacterium amycolatum</name>
    <dbReference type="NCBI Taxonomy" id="43765"/>
    <lineage>
        <taxon>Bacteria</taxon>
        <taxon>Bacillati</taxon>
        <taxon>Actinomycetota</taxon>
        <taxon>Actinomycetes</taxon>
        <taxon>Mycobacteriales</taxon>
        <taxon>Corynebacteriaceae</taxon>
        <taxon>Corynebacterium</taxon>
    </lineage>
</organism>